<keyword evidence="4" id="KW-1185">Reference proteome</keyword>
<dbReference type="EMBL" id="AMBO01000310">
    <property type="protein sequence ID" value="EKD01869.1"/>
    <property type="molecule type" value="Genomic_DNA"/>
</dbReference>
<dbReference type="OrthoDB" id="191139at2759"/>
<evidence type="ECO:0000313" key="3">
    <source>
        <dbReference type="EMBL" id="EKD01869.1"/>
    </source>
</evidence>
<dbReference type="PRINTS" id="PR00080">
    <property type="entry name" value="SDRFAMILY"/>
</dbReference>
<dbReference type="GO" id="GO:0016491">
    <property type="term" value="F:oxidoreductase activity"/>
    <property type="evidence" value="ECO:0007669"/>
    <property type="project" value="UniProtKB-KW"/>
</dbReference>
<organism evidence="3 4">
    <name type="scientific">Trichosporon asahii var. asahii (strain CBS 8904)</name>
    <name type="common">Yeast</name>
    <dbReference type="NCBI Taxonomy" id="1220162"/>
    <lineage>
        <taxon>Eukaryota</taxon>
        <taxon>Fungi</taxon>
        <taxon>Dikarya</taxon>
        <taxon>Basidiomycota</taxon>
        <taxon>Agaricomycotina</taxon>
        <taxon>Tremellomycetes</taxon>
        <taxon>Trichosporonales</taxon>
        <taxon>Trichosporonaceae</taxon>
        <taxon>Trichosporon</taxon>
    </lineage>
</organism>
<dbReference type="PANTHER" id="PTHR43639">
    <property type="entry name" value="OXIDOREDUCTASE, SHORT-CHAIN DEHYDROGENASE/REDUCTASE FAMILY (AFU_ORTHOLOGUE AFUA_5G02870)"/>
    <property type="match status" value="1"/>
</dbReference>
<evidence type="ECO:0000256" key="1">
    <source>
        <dbReference type="ARBA" id="ARBA00006484"/>
    </source>
</evidence>
<accession>K1WKQ2</accession>
<dbReference type="STRING" id="1220162.K1WKQ2"/>
<dbReference type="AlphaFoldDB" id="K1WKQ2"/>
<evidence type="ECO:0000256" key="2">
    <source>
        <dbReference type="ARBA" id="ARBA00023002"/>
    </source>
</evidence>
<dbReference type="InterPro" id="IPR002347">
    <property type="entry name" value="SDR_fam"/>
</dbReference>
<sequence>MLAMDALANPLDLTGRVALVTGGSGGIGRAIVSLFLQRGANVATTFVPGVEDAQKLHETFGSPASLTFHPLDLRSADSIRACLDSALEEHGRLDVLVNNAAVGSATVAAWTDSVAAQDAAMLAINADGTLKACQHFLRLPHEGPLPRKLINISSVGGGIAIFPGFRLSDGMSKAAVAFLTRQLGAECCHKAVDVFAVCPGATNTEMFRQSTLNPMSEQQRTDFLKALPKGRLIEPGEIAAIVNFLAGSASTVTNGAIIDASMGLGVRPGIMTEMEH</sequence>
<dbReference type="Proteomes" id="UP000006757">
    <property type="component" value="Unassembled WGS sequence"/>
</dbReference>
<dbReference type="Pfam" id="PF13561">
    <property type="entry name" value="adh_short_C2"/>
    <property type="match status" value="1"/>
</dbReference>
<name>K1WKQ2_TRIAC</name>
<comment type="similarity">
    <text evidence="1">Belongs to the short-chain dehydrogenases/reductases (SDR) family.</text>
</comment>
<dbReference type="PANTHER" id="PTHR43639:SF1">
    <property type="entry name" value="SHORT-CHAIN DEHYDROGENASE_REDUCTASE FAMILY PROTEIN"/>
    <property type="match status" value="1"/>
</dbReference>
<dbReference type="eggNOG" id="KOG0725">
    <property type="taxonomic scope" value="Eukaryota"/>
</dbReference>
<keyword evidence="2" id="KW-0560">Oxidoreductase</keyword>
<proteinExistence type="inferred from homology"/>
<dbReference type="CDD" id="cd05233">
    <property type="entry name" value="SDR_c"/>
    <property type="match status" value="1"/>
</dbReference>
<gene>
    <name evidence="3" type="ORF">A1Q2_03932</name>
</gene>
<dbReference type="PRINTS" id="PR00081">
    <property type="entry name" value="GDHRDH"/>
</dbReference>
<reference evidence="3 4" key="1">
    <citation type="journal article" date="2012" name="Eukaryot. Cell">
        <title>Genome sequence of the Trichosporon asahii environmental strain CBS 8904.</title>
        <authorList>
            <person name="Yang R.Y."/>
            <person name="Li H.T."/>
            <person name="Zhu H."/>
            <person name="Zhou G.P."/>
            <person name="Wang M."/>
            <person name="Wang L."/>
        </authorList>
    </citation>
    <scope>NUCLEOTIDE SEQUENCE [LARGE SCALE GENOMIC DNA]</scope>
    <source>
        <strain evidence="3 4">CBS 8904</strain>
    </source>
</reference>
<dbReference type="SUPFAM" id="SSF51735">
    <property type="entry name" value="NAD(P)-binding Rossmann-fold domains"/>
    <property type="match status" value="1"/>
</dbReference>
<dbReference type="Gene3D" id="3.40.50.720">
    <property type="entry name" value="NAD(P)-binding Rossmann-like Domain"/>
    <property type="match status" value="1"/>
</dbReference>
<protein>
    <submittedName>
        <fullName evidence="3">Short-chain dehydrogenase/reductase SDR</fullName>
    </submittedName>
</protein>
<evidence type="ECO:0000313" key="4">
    <source>
        <dbReference type="Proteomes" id="UP000006757"/>
    </source>
</evidence>
<dbReference type="HOGENOM" id="CLU_010194_1_2_1"/>
<dbReference type="InterPro" id="IPR036291">
    <property type="entry name" value="NAD(P)-bd_dom_sf"/>
</dbReference>
<comment type="caution">
    <text evidence="3">The sequence shown here is derived from an EMBL/GenBank/DDBJ whole genome shotgun (WGS) entry which is preliminary data.</text>
</comment>
<dbReference type="InParanoid" id="K1WKQ2"/>